<reference evidence="2 3" key="1">
    <citation type="journal article" date="2014" name="PLoS ONE">
        <title>The first complete genome sequence of the class fimbriimonadia in the phylum armatimonadetes.</title>
        <authorList>
            <person name="Hu Z.Y."/>
            <person name="Wang Y.Z."/>
            <person name="Im W.T."/>
            <person name="Wang S.Y."/>
            <person name="Zhao G.P."/>
            <person name="Zheng H.J."/>
            <person name="Quan Z.X."/>
        </authorList>
    </citation>
    <scope>NUCLEOTIDE SEQUENCE [LARGE SCALE GENOMIC DNA]</scope>
    <source>
        <strain evidence="2">Gsoil 348</strain>
    </source>
</reference>
<dbReference type="InterPro" id="IPR019734">
    <property type="entry name" value="TPR_rpt"/>
</dbReference>
<dbReference type="eggNOG" id="COG0457">
    <property type="taxonomic scope" value="Bacteria"/>
</dbReference>
<dbReference type="Gene3D" id="1.25.40.10">
    <property type="entry name" value="Tetratricopeptide repeat domain"/>
    <property type="match status" value="3"/>
</dbReference>
<dbReference type="PROSITE" id="PS50005">
    <property type="entry name" value="TPR"/>
    <property type="match status" value="1"/>
</dbReference>
<accession>A0A068NUU5</accession>
<dbReference type="EMBL" id="CP007139">
    <property type="protein sequence ID" value="AIE85379.1"/>
    <property type="molecule type" value="Genomic_DNA"/>
</dbReference>
<evidence type="ECO:0000256" key="1">
    <source>
        <dbReference type="PROSITE-ProRule" id="PRU00339"/>
    </source>
</evidence>
<dbReference type="STRING" id="661478.OP10G_2011"/>
<dbReference type="InterPro" id="IPR011990">
    <property type="entry name" value="TPR-like_helical_dom_sf"/>
</dbReference>
<dbReference type="RefSeq" id="WP_025226045.1">
    <property type="nucleotide sequence ID" value="NZ_CP007139.1"/>
</dbReference>
<dbReference type="PANTHER" id="PTHR12558">
    <property type="entry name" value="CELL DIVISION CYCLE 16,23,27"/>
    <property type="match status" value="1"/>
</dbReference>
<dbReference type="SMART" id="SM00028">
    <property type="entry name" value="TPR"/>
    <property type="match status" value="5"/>
</dbReference>
<dbReference type="HOGENOM" id="CLU_047224_0_0_0"/>
<organism evidence="2 3">
    <name type="scientific">Fimbriimonas ginsengisoli Gsoil 348</name>
    <dbReference type="NCBI Taxonomy" id="661478"/>
    <lineage>
        <taxon>Bacteria</taxon>
        <taxon>Bacillati</taxon>
        <taxon>Armatimonadota</taxon>
        <taxon>Fimbriimonadia</taxon>
        <taxon>Fimbriimonadales</taxon>
        <taxon>Fimbriimonadaceae</taxon>
        <taxon>Fimbriimonas</taxon>
    </lineage>
</organism>
<dbReference type="Pfam" id="PF13181">
    <property type="entry name" value="TPR_8"/>
    <property type="match status" value="1"/>
</dbReference>
<keyword evidence="1" id="KW-0802">TPR repeat</keyword>
<feature type="repeat" description="TPR" evidence="1">
    <location>
        <begin position="399"/>
        <end position="432"/>
    </location>
</feature>
<evidence type="ECO:0000313" key="3">
    <source>
        <dbReference type="Proteomes" id="UP000027982"/>
    </source>
</evidence>
<dbReference type="SUPFAM" id="SSF48452">
    <property type="entry name" value="TPR-like"/>
    <property type="match status" value="1"/>
</dbReference>
<keyword evidence="3" id="KW-1185">Reference proteome</keyword>
<proteinExistence type="predicted"/>
<protein>
    <submittedName>
        <fullName evidence="2">TPR repeat-containing protein</fullName>
    </submittedName>
</protein>
<sequence>MFLAFGVAAFGGWMGYASWYSRPGYWATVSKPPIHIPFDSSRIDARIRTAEETVRRDPNGALGWSRLSSEYLARSRESDDSATAVKAEAAARKSLALRKLGNVGAWNKLVQSLLQQHRFHDALSQCLAAEKAKVSDDHTTRSHVECLIEVGRYDEARNLIKANSRAFGDASGKTIVARLLDIDGKPADALRLLQFCAREADGSAGMPSDAVAWFHTRTAIQLDKMGRHDESRREFQTALTLYPRDYKAMAGLARVAFQDGRWQEAIDWGTKSDAIAQMADVRALVGDAYALLGQPDKAEAQYAKVAELVGRPSGMNDGMHEVAPVAGTHGHRLDRQYAIFCADHRRDLGGAYAAALRDLESRRDIYAFDTLAWVCLQRGDKKEAVGAIAKALARGTRDPMLLFHAGTIYAAANDHSKADRYLKAAMAIDPNFDGVAARKMASLGGEVAHP</sequence>
<dbReference type="AlphaFoldDB" id="A0A068NUU5"/>
<gene>
    <name evidence="2" type="ORF">OP10G_2011</name>
</gene>
<dbReference type="Proteomes" id="UP000027982">
    <property type="component" value="Chromosome"/>
</dbReference>
<evidence type="ECO:0000313" key="2">
    <source>
        <dbReference type="EMBL" id="AIE85379.1"/>
    </source>
</evidence>
<dbReference type="OrthoDB" id="263673at2"/>
<dbReference type="Pfam" id="PF13432">
    <property type="entry name" value="TPR_16"/>
    <property type="match status" value="1"/>
</dbReference>
<dbReference type="KEGG" id="fgi:OP10G_2011"/>
<name>A0A068NUU5_FIMGI</name>
<dbReference type="PANTHER" id="PTHR12558:SF13">
    <property type="entry name" value="CELL DIVISION CYCLE PROTEIN 27 HOMOLOG"/>
    <property type="match status" value="1"/>
</dbReference>